<dbReference type="InterPro" id="IPR001059">
    <property type="entry name" value="Transl_elong_P/YeiP_cen"/>
</dbReference>
<dbReference type="PIRSF" id="PIRSF005901">
    <property type="entry name" value="EF-P"/>
    <property type="match status" value="1"/>
</dbReference>
<evidence type="ECO:0000256" key="2">
    <source>
        <dbReference type="HAMAP-Rule" id="MF_00646"/>
    </source>
</evidence>
<dbReference type="Proteomes" id="UP001500795">
    <property type="component" value="Unassembled WGS sequence"/>
</dbReference>
<dbReference type="InterPro" id="IPR013185">
    <property type="entry name" value="Transl_elong_KOW-like"/>
</dbReference>
<accession>A0ABP6WBL8</accession>
<evidence type="ECO:0000259" key="3">
    <source>
        <dbReference type="SMART" id="SM00841"/>
    </source>
</evidence>
<name>A0ABP6WBL8_9GAMM</name>
<dbReference type="CDD" id="cd04470">
    <property type="entry name" value="S1_EF-P_repeat_1"/>
    <property type="match status" value="1"/>
</dbReference>
<feature type="domain" description="Translation elongation factor P/YeiP central" evidence="4">
    <location>
        <begin position="69"/>
        <end position="124"/>
    </location>
</feature>
<dbReference type="Pfam" id="PF08207">
    <property type="entry name" value="EFP_N"/>
    <property type="match status" value="1"/>
</dbReference>
<dbReference type="InterPro" id="IPR008991">
    <property type="entry name" value="Translation_prot_SH3-like_sf"/>
</dbReference>
<dbReference type="InterPro" id="IPR015365">
    <property type="entry name" value="Elong-fact-P_C"/>
</dbReference>
<feature type="domain" description="Elongation factor P C-terminal" evidence="3">
    <location>
        <begin position="132"/>
        <end position="187"/>
    </location>
</feature>
<dbReference type="EMBL" id="BAABCX010000005">
    <property type="protein sequence ID" value="GAA3547560.1"/>
    <property type="molecule type" value="Genomic_DNA"/>
</dbReference>
<dbReference type="HAMAP" id="MF_00646">
    <property type="entry name" value="EFP"/>
    <property type="match status" value="1"/>
</dbReference>
<evidence type="ECO:0000259" key="4">
    <source>
        <dbReference type="SMART" id="SM01185"/>
    </source>
</evidence>
<dbReference type="InterPro" id="IPR014722">
    <property type="entry name" value="Rib_uL2_dom2"/>
</dbReference>
<dbReference type="NCBIfam" id="NF001810">
    <property type="entry name" value="PRK00529.1"/>
    <property type="match status" value="1"/>
</dbReference>
<dbReference type="Pfam" id="PF01132">
    <property type="entry name" value="EFP"/>
    <property type="match status" value="1"/>
</dbReference>
<dbReference type="PANTHER" id="PTHR30053:SF14">
    <property type="entry name" value="TRANSLATION ELONGATION FACTOR KOW-LIKE DOMAIN-CONTAINING PROTEIN"/>
    <property type="match status" value="1"/>
</dbReference>
<evidence type="ECO:0000256" key="1">
    <source>
        <dbReference type="ARBA" id="ARBA00009479"/>
    </source>
</evidence>
<dbReference type="InterPro" id="IPR011897">
    <property type="entry name" value="Transl_elong_p-like_YeiP"/>
</dbReference>
<dbReference type="InterPro" id="IPR012340">
    <property type="entry name" value="NA-bd_OB-fold"/>
</dbReference>
<dbReference type="SMART" id="SM01185">
    <property type="entry name" value="EFP"/>
    <property type="match status" value="1"/>
</dbReference>
<evidence type="ECO:0000313" key="5">
    <source>
        <dbReference type="EMBL" id="GAA3547560.1"/>
    </source>
</evidence>
<gene>
    <name evidence="5" type="primary">yeiP</name>
    <name evidence="5" type="ORF">GCM10022394_29520</name>
</gene>
<organism evidence="5 6">
    <name type="scientific">Zobellella aerophila</name>
    <dbReference type="NCBI Taxonomy" id="870480"/>
    <lineage>
        <taxon>Bacteria</taxon>
        <taxon>Pseudomonadati</taxon>
        <taxon>Pseudomonadota</taxon>
        <taxon>Gammaproteobacteria</taxon>
        <taxon>Aeromonadales</taxon>
        <taxon>Aeromonadaceae</taxon>
        <taxon>Zobellella</taxon>
    </lineage>
</organism>
<dbReference type="PANTHER" id="PTHR30053">
    <property type="entry name" value="ELONGATION FACTOR P"/>
    <property type="match status" value="1"/>
</dbReference>
<dbReference type="RefSeq" id="WP_344959437.1">
    <property type="nucleotide sequence ID" value="NZ_BAABCX010000005.1"/>
</dbReference>
<dbReference type="PROSITE" id="PS01275">
    <property type="entry name" value="EFP"/>
    <property type="match status" value="1"/>
</dbReference>
<proteinExistence type="inferred from homology"/>
<dbReference type="SUPFAM" id="SSF50249">
    <property type="entry name" value="Nucleic acid-binding proteins"/>
    <property type="match status" value="2"/>
</dbReference>
<evidence type="ECO:0000313" key="6">
    <source>
        <dbReference type="Proteomes" id="UP001500795"/>
    </source>
</evidence>
<dbReference type="InterPro" id="IPR013852">
    <property type="entry name" value="Transl_elong_P/YeiP_CS"/>
</dbReference>
<reference evidence="6" key="1">
    <citation type="journal article" date="2019" name="Int. J. Syst. Evol. Microbiol.">
        <title>The Global Catalogue of Microorganisms (GCM) 10K type strain sequencing project: providing services to taxonomists for standard genome sequencing and annotation.</title>
        <authorList>
            <consortium name="The Broad Institute Genomics Platform"/>
            <consortium name="The Broad Institute Genome Sequencing Center for Infectious Disease"/>
            <person name="Wu L."/>
            <person name="Ma J."/>
        </authorList>
    </citation>
    <scope>NUCLEOTIDE SEQUENCE [LARGE SCALE GENOMIC DNA]</scope>
    <source>
        <strain evidence="6">JCM 17110</strain>
    </source>
</reference>
<dbReference type="Gene3D" id="2.30.30.30">
    <property type="match status" value="1"/>
</dbReference>
<dbReference type="NCBIfam" id="TIGR02178">
    <property type="entry name" value="yeiP"/>
    <property type="match status" value="1"/>
</dbReference>
<dbReference type="CDD" id="cd05794">
    <property type="entry name" value="S1_EF-P_repeat_2"/>
    <property type="match status" value="1"/>
</dbReference>
<dbReference type="NCBIfam" id="NF003392">
    <property type="entry name" value="PRK04542.1"/>
    <property type="match status" value="1"/>
</dbReference>
<keyword evidence="6" id="KW-1185">Reference proteome</keyword>
<comment type="caution">
    <text evidence="5">The sequence shown here is derived from an EMBL/GenBank/DDBJ whole genome shotgun (WGS) entry which is preliminary data.</text>
</comment>
<dbReference type="Pfam" id="PF09285">
    <property type="entry name" value="Elong-fact-P_C"/>
    <property type="match status" value="1"/>
</dbReference>
<dbReference type="Gene3D" id="2.40.50.140">
    <property type="entry name" value="Nucleic acid-binding proteins"/>
    <property type="match status" value="2"/>
</dbReference>
<dbReference type="SMART" id="SM00841">
    <property type="entry name" value="Elong-fact-P_C"/>
    <property type="match status" value="1"/>
</dbReference>
<dbReference type="SUPFAM" id="SSF50104">
    <property type="entry name" value="Translation proteins SH3-like domain"/>
    <property type="match status" value="1"/>
</dbReference>
<dbReference type="InterPro" id="IPR020599">
    <property type="entry name" value="Transl_elong_fac_P/YeiP"/>
</dbReference>
<sequence length="189" mass="21281">MPRANEIKKGMVVELAGKLLIVRDIEVQSPSARGASTLYKMRFTDLKTGLKVEERFKGDELLTTIDLQKRTVVLSYVDGDDHIFMDTEDYTQYPIRSSEIAEELLFLDENTRDIQVMLVDGQVIGLEPPQTVEMTIIDTSPEMKGASASARTKPAVFATGLTIQVPEYLKIGDKVRIHTVERRYMGRAD</sequence>
<protein>
    <recommendedName>
        <fullName evidence="2">Elongation factor P-like protein</fullName>
    </recommendedName>
</protein>
<comment type="similarity">
    <text evidence="1 2">Belongs to the elongation factor P family.</text>
</comment>